<accession>A0A6G9Y4Q2</accession>
<dbReference type="Proteomes" id="UP000503540">
    <property type="component" value="Chromosome"/>
</dbReference>
<reference evidence="3 4" key="1">
    <citation type="journal article" date="2019" name="ACS Chem. Biol.">
        <title>Identification and Mobilization of a Cryptic Antibiotic Biosynthesis Gene Locus from a Human-Pathogenic Nocardia Isolate.</title>
        <authorList>
            <person name="Herisse M."/>
            <person name="Ishida K."/>
            <person name="Porter J.L."/>
            <person name="Howden B."/>
            <person name="Hertweck C."/>
            <person name="Stinear T.P."/>
            <person name="Pidot S.J."/>
        </authorList>
    </citation>
    <scope>NUCLEOTIDE SEQUENCE [LARGE SCALE GENOMIC DNA]</scope>
    <source>
        <strain evidence="3 4">AUSMDU00012717</strain>
    </source>
</reference>
<evidence type="ECO:0000256" key="2">
    <source>
        <dbReference type="SAM" id="MobiDB-lite"/>
    </source>
</evidence>
<name>A0A6G9Y4Q2_9NOCA</name>
<keyword evidence="4" id="KW-1185">Reference proteome</keyword>
<feature type="region of interest" description="Disordered" evidence="2">
    <location>
        <begin position="118"/>
        <end position="149"/>
    </location>
</feature>
<evidence type="ECO:0000256" key="1">
    <source>
        <dbReference type="SAM" id="Coils"/>
    </source>
</evidence>
<feature type="compositionally biased region" description="Polar residues" evidence="2">
    <location>
        <begin position="127"/>
        <end position="136"/>
    </location>
</feature>
<dbReference type="RefSeq" id="WP_167471492.1">
    <property type="nucleotide sequence ID" value="NZ_CP046172.1"/>
</dbReference>
<evidence type="ECO:0008006" key="5">
    <source>
        <dbReference type="Google" id="ProtNLM"/>
    </source>
</evidence>
<dbReference type="EMBL" id="CP046172">
    <property type="protein sequence ID" value="QIS08208.1"/>
    <property type="molecule type" value="Genomic_DNA"/>
</dbReference>
<keyword evidence="1" id="KW-0175">Coiled coil</keyword>
<evidence type="ECO:0000313" key="3">
    <source>
        <dbReference type="EMBL" id="QIS08208.1"/>
    </source>
</evidence>
<proteinExistence type="predicted"/>
<protein>
    <recommendedName>
        <fullName evidence="5">DUF4355 domain-containing protein</fullName>
    </recommendedName>
</protein>
<sequence>MTETNSDTTEFAPITTQAEFDAAISERITRVRNRYADYDELKTQAARVEQIEAEHATALAAAVARAEAAESRVGELEASALRLEVATAAGVPVGLLHGATREELEQSAATLNAFRATAARVEPDPNQGRTNATGASSGRFDPRTLFPHI</sequence>
<evidence type="ECO:0000313" key="4">
    <source>
        <dbReference type="Proteomes" id="UP000503540"/>
    </source>
</evidence>
<organism evidence="3 4">
    <name type="scientific">Nocardia arthritidis</name>
    <dbReference type="NCBI Taxonomy" id="228602"/>
    <lineage>
        <taxon>Bacteria</taxon>
        <taxon>Bacillati</taxon>
        <taxon>Actinomycetota</taxon>
        <taxon>Actinomycetes</taxon>
        <taxon>Mycobacteriales</taxon>
        <taxon>Nocardiaceae</taxon>
        <taxon>Nocardia</taxon>
    </lineage>
</organism>
<dbReference type="AlphaFoldDB" id="A0A6G9Y4Q2"/>
<dbReference type="KEGG" id="nah:F5544_01425"/>
<feature type="coiled-coil region" evidence="1">
    <location>
        <begin position="59"/>
        <end position="86"/>
    </location>
</feature>
<gene>
    <name evidence="3" type="ORF">F5544_01425</name>
</gene>